<dbReference type="Pfam" id="PF07751">
    <property type="entry name" value="Abi_2"/>
    <property type="match status" value="1"/>
</dbReference>
<evidence type="ECO:0000313" key="1">
    <source>
        <dbReference type="EMBL" id="MFC3832911.1"/>
    </source>
</evidence>
<proteinExistence type="predicted"/>
<organism evidence="1 2">
    <name type="scientific">Deinococcus rufus</name>
    <dbReference type="NCBI Taxonomy" id="2136097"/>
    <lineage>
        <taxon>Bacteria</taxon>
        <taxon>Thermotogati</taxon>
        <taxon>Deinococcota</taxon>
        <taxon>Deinococci</taxon>
        <taxon>Deinococcales</taxon>
        <taxon>Deinococcaceae</taxon>
        <taxon>Deinococcus</taxon>
    </lineage>
</organism>
<evidence type="ECO:0000313" key="2">
    <source>
        <dbReference type="Proteomes" id="UP001595803"/>
    </source>
</evidence>
<gene>
    <name evidence="1" type="ORF">ACFOSB_08595</name>
</gene>
<dbReference type="EMBL" id="JBHRZG010000009">
    <property type="protein sequence ID" value="MFC3832911.1"/>
    <property type="molecule type" value="Genomic_DNA"/>
</dbReference>
<accession>A0ABV7Z640</accession>
<name>A0ABV7Z640_9DEIO</name>
<dbReference type="RefSeq" id="WP_322474800.1">
    <property type="nucleotide sequence ID" value="NZ_JBHRZG010000009.1"/>
</dbReference>
<dbReference type="Proteomes" id="UP001595803">
    <property type="component" value="Unassembled WGS sequence"/>
</dbReference>
<keyword evidence="2" id="KW-1185">Reference proteome</keyword>
<reference evidence="2" key="1">
    <citation type="journal article" date="2019" name="Int. J. Syst. Evol. Microbiol.">
        <title>The Global Catalogue of Microorganisms (GCM) 10K type strain sequencing project: providing services to taxonomists for standard genome sequencing and annotation.</title>
        <authorList>
            <consortium name="The Broad Institute Genomics Platform"/>
            <consortium name="The Broad Institute Genome Sequencing Center for Infectious Disease"/>
            <person name="Wu L."/>
            <person name="Ma J."/>
        </authorList>
    </citation>
    <scope>NUCLEOTIDE SEQUENCE [LARGE SCALE GENOMIC DNA]</scope>
    <source>
        <strain evidence="2">CCTCC AB 2017081</strain>
    </source>
</reference>
<sequence length="291" mass="33476">MTLTQQRLHLQHKGVVIRDVRAAEAILATVSLYRLKGYAHYLKDPLTRRYVGADFDRIVGLMRLDAELRSHLFRGLQSIEVGARTHISEFLTTTYGGDWYTQRAVFPGRATDARFLTSKLQEEFDRSQEDFAVHFRHRYPGYPLPAWVATELYTFAIWSRLFEALSEADKGAIATPLGLTWQRLQDALKALTVLRNRVAHHARVWNFSFVPMALPGTGGSALRRQMLATSLIPAGAERTLAARLYAMHVLLRAFGERHWSRDLRLVNRFEPYGLRRLGLREGWEEQPQWST</sequence>
<comment type="caution">
    <text evidence="1">The sequence shown here is derived from an EMBL/GenBank/DDBJ whole genome shotgun (WGS) entry which is preliminary data.</text>
</comment>
<dbReference type="InterPro" id="IPR011664">
    <property type="entry name" value="Abi_system_AbiD/AbiF-like"/>
</dbReference>
<protein>
    <submittedName>
        <fullName evidence="1">Abi family protein</fullName>
    </submittedName>
</protein>